<organism evidence="1">
    <name type="scientific">bioreactor metagenome</name>
    <dbReference type="NCBI Taxonomy" id="1076179"/>
    <lineage>
        <taxon>unclassified sequences</taxon>
        <taxon>metagenomes</taxon>
        <taxon>ecological metagenomes</taxon>
    </lineage>
</organism>
<reference evidence="1" key="1">
    <citation type="submission" date="2019-08" db="EMBL/GenBank/DDBJ databases">
        <authorList>
            <person name="Kucharzyk K."/>
            <person name="Murdoch R.W."/>
            <person name="Higgins S."/>
            <person name="Loffler F."/>
        </authorList>
    </citation>
    <scope>NUCLEOTIDE SEQUENCE</scope>
</reference>
<protein>
    <submittedName>
        <fullName evidence="1">Uncharacterized protein</fullName>
    </submittedName>
</protein>
<accession>A0A644XXF0</accession>
<sequence length="149" mass="17170">MKTHMKHIKIIICILICILLLIISKKPIIDNNKIPNYINIRYIYQNNSTNYTINDSKIIESLYDSIELNKGWFINEGTSAFFLGGTESTGESISLYSDTFAIEIDNNGTIWDIKNGKFIYLSFFNNEDKTSILYENILKELNKVGINLE</sequence>
<evidence type="ECO:0000313" key="1">
    <source>
        <dbReference type="EMBL" id="MPM20468.1"/>
    </source>
</evidence>
<proteinExistence type="predicted"/>
<dbReference type="AlphaFoldDB" id="A0A644XXF0"/>
<name>A0A644XXF0_9ZZZZ</name>
<gene>
    <name evidence="1" type="ORF">SDC9_66898</name>
</gene>
<dbReference type="EMBL" id="VSSQ01003389">
    <property type="protein sequence ID" value="MPM20468.1"/>
    <property type="molecule type" value="Genomic_DNA"/>
</dbReference>
<comment type="caution">
    <text evidence="1">The sequence shown here is derived from an EMBL/GenBank/DDBJ whole genome shotgun (WGS) entry which is preliminary data.</text>
</comment>